<gene>
    <name evidence="1" type="ORF">SLEP1_g29064</name>
</gene>
<evidence type="ECO:0000313" key="2">
    <source>
        <dbReference type="Proteomes" id="UP001054252"/>
    </source>
</evidence>
<sequence length="62" mass="7432">MYLNVIGCHWTRRPKLQLMLINYYYEGIMDNARNILPNINCEMQLDLGKQADWIKFELGQLK</sequence>
<dbReference type="EMBL" id="BPVZ01000051">
    <property type="protein sequence ID" value="GKV18723.1"/>
    <property type="molecule type" value="Genomic_DNA"/>
</dbReference>
<organism evidence="1 2">
    <name type="scientific">Rubroshorea leprosula</name>
    <dbReference type="NCBI Taxonomy" id="152421"/>
    <lineage>
        <taxon>Eukaryota</taxon>
        <taxon>Viridiplantae</taxon>
        <taxon>Streptophyta</taxon>
        <taxon>Embryophyta</taxon>
        <taxon>Tracheophyta</taxon>
        <taxon>Spermatophyta</taxon>
        <taxon>Magnoliopsida</taxon>
        <taxon>eudicotyledons</taxon>
        <taxon>Gunneridae</taxon>
        <taxon>Pentapetalae</taxon>
        <taxon>rosids</taxon>
        <taxon>malvids</taxon>
        <taxon>Malvales</taxon>
        <taxon>Dipterocarpaceae</taxon>
        <taxon>Rubroshorea</taxon>
    </lineage>
</organism>
<reference evidence="1 2" key="1">
    <citation type="journal article" date="2021" name="Commun. Biol.">
        <title>The genome of Shorea leprosula (Dipterocarpaceae) highlights the ecological relevance of drought in aseasonal tropical rainforests.</title>
        <authorList>
            <person name="Ng K.K.S."/>
            <person name="Kobayashi M.J."/>
            <person name="Fawcett J.A."/>
            <person name="Hatakeyama M."/>
            <person name="Paape T."/>
            <person name="Ng C.H."/>
            <person name="Ang C.C."/>
            <person name="Tnah L.H."/>
            <person name="Lee C.T."/>
            <person name="Nishiyama T."/>
            <person name="Sese J."/>
            <person name="O'Brien M.J."/>
            <person name="Copetti D."/>
            <person name="Mohd Noor M.I."/>
            <person name="Ong R.C."/>
            <person name="Putra M."/>
            <person name="Sireger I.Z."/>
            <person name="Indrioko S."/>
            <person name="Kosugi Y."/>
            <person name="Izuno A."/>
            <person name="Isagi Y."/>
            <person name="Lee S.L."/>
            <person name="Shimizu K.K."/>
        </authorList>
    </citation>
    <scope>NUCLEOTIDE SEQUENCE [LARGE SCALE GENOMIC DNA]</scope>
    <source>
        <strain evidence="1">214</strain>
    </source>
</reference>
<protein>
    <submittedName>
        <fullName evidence="1">Uncharacterized protein</fullName>
    </submittedName>
</protein>
<evidence type="ECO:0000313" key="1">
    <source>
        <dbReference type="EMBL" id="GKV18723.1"/>
    </source>
</evidence>
<dbReference type="AlphaFoldDB" id="A0AAV5K577"/>
<dbReference type="Proteomes" id="UP001054252">
    <property type="component" value="Unassembled WGS sequence"/>
</dbReference>
<proteinExistence type="predicted"/>
<comment type="caution">
    <text evidence="1">The sequence shown here is derived from an EMBL/GenBank/DDBJ whole genome shotgun (WGS) entry which is preliminary data.</text>
</comment>
<keyword evidence="2" id="KW-1185">Reference proteome</keyword>
<accession>A0AAV5K577</accession>
<name>A0AAV5K577_9ROSI</name>